<evidence type="ECO:0000256" key="3">
    <source>
        <dbReference type="ARBA" id="ARBA00004910"/>
    </source>
</evidence>
<evidence type="ECO:0000256" key="15">
    <source>
        <dbReference type="PIRSR" id="PIRSR006769-2"/>
    </source>
</evidence>
<comment type="cofactor">
    <cofactor evidence="13 16">
        <name>Zn(2+)</name>
        <dbReference type="ChEBI" id="CHEBI:29105"/>
    </cofactor>
    <text evidence="13 16">Binds 1 zinc ion.</text>
</comment>
<dbReference type="GO" id="GO:0009231">
    <property type="term" value="P:riboflavin biosynthetic process"/>
    <property type="evidence" value="ECO:0007669"/>
    <property type="project" value="UniProtKB-UniPathway"/>
</dbReference>
<dbReference type="GO" id="GO:0008270">
    <property type="term" value="F:zinc ion binding"/>
    <property type="evidence" value="ECO:0007669"/>
    <property type="project" value="InterPro"/>
</dbReference>
<feature type="binding site" evidence="16">
    <location>
        <position position="87"/>
    </location>
    <ligand>
        <name>Zn(2+)</name>
        <dbReference type="ChEBI" id="CHEBI:29105"/>
        <note>catalytic</note>
    </ligand>
</feature>
<comment type="pathway">
    <text evidence="2 13">Cofactor biosynthesis; riboflavin biosynthesis; 5-amino-6-(D-ribitylamino)uracil from GTP: step 2/4.</text>
</comment>
<dbReference type="CDD" id="cd01284">
    <property type="entry name" value="Riboflavin_deaminase-reductase"/>
    <property type="match status" value="1"/>
</dbReference>
<feature type="binding site" evidence="15">
    <location>
        <position position="208"/>
    </location>
    <ligand>
        <name>NADP(+)</name>
        <dbReference type="ChEBI" id="CHEBI:58349"/>
    </ligand>
</feature>
<dbReference type="PIRSF" id="PIRSF006769">
    <property type="entry name" value="RibD"/>
    <property type="match status" value="1"/>
</dbReference>
<dbReference type="RefSeq" id="WP_183305884.1">
    <property type="nucleotide sequence ID" value="NZ_JACIEP010000002.1"/>
</dbReference>
<keyword evidence="10 13" id="KW-0521">NADP</keyword>
<keyword evidence="19" id="KW-1185">Reference proteome</keyword>
<evidence type="ECO:0000313" key="19">
    <source>
        <dbReference type="Proteomes" id="UP000555103"/>
    </source>
</evidence>
<evidence type="ECO:0000256" key="8">
    <source>
        <dbReference type="ARBA" id="ARBA00022801"/>
    </source>
</evidence>
<feature type="binding site" evidence="15">
    <location>
        <begin position="292"/>
        <end position="298"/>
    </location>
    <ligand>
        <name>NADP(+)</name>
        <dbReference type="ChEBI" id="CHEBI:58349"/>
    </ligand>
</feature>
<organism evidence="18 19">
    <name type="scientific">Dysgonomonas hofstadii</name>
    <dbReference type="NCBI Taxonomy" id="637886"/>
    <lineage>
        <taxon>Bacteria</taxon>
        <taxon>Pseudomonadati</taxon>
        <taxon>Bacteroidota</taxon>
        <taxon>Bacteroidia</taxon>
        <taxon>Bacteroidales</taxon>
        <taxon>Dysgonomonadaceae</taxon>
        <taxon>Dysgonomonas</taxon>
    </lineage>
</organism>
<feature type="domain" description="CMP/dCMP-type deaminase" evidence="17">
    <location>
        <begin position="3"/>
        <end position="125"/>
    </location>
</feature>
<comment type="pathway">
    <text evidence="3 13">Cofactor biosynthesis; riboflavin biosynthesis; 5-amino-6-(D-ribitylamino)uracil from GTP: step 3/4.</text>
</comment>
<dbReference type="AlphaFoldDB" id="A0A840CG43"/>
<dbReference type="NCBIfam" id="TIGR00326">
    <property type="entry name" value="eubact_ribD"/>
    <property type="match status" value="1"/>
</dbReference>
<keyword evidence="9 13" id="KW-0862">Zinc</keyword>
<evidence type="ECO:0000256" key="11">
    <source>
        <dbReference type="ARBA" id="ARBA00023002"/>
    </source>
</evidence>
<evidence type="ECO:0000256" key="12">
    <source>
        <dbReference type="ARBA" id="ARBA00023268"/>
    </source>
</evidence>
<evidence type="ECO:0000256" key="9">
    <source>
        <dbReference type="ARBA" id="ARBA00022833"/>
    </source>
</evidence>
<dbReference type="EC" id="1.1.1.193" evidence="13"/>
<dbReference type="PROSITE" id="PS00903">
    <property type="entry name" value="CYT_DCMP_DEAMINASES_1"/>
    <property type="match status" value="1"/>
</dbReference>
<dbReference type="Gene3D" id="3.40.140.10">
    <property type="entry name" value="Cytidine Deaminase, domain 2"/>
    <property type="match status" value="1"/>
</dbReference>
<dbReference type="UniPathway" id="UPA00275">
    <property type="reaction ID" value="UER00401"/>
</dbReference>
<feature type="binding site" evidence="15">
    <location>
        <position position="192"/>
    </location>
    <ligand>
        <name>substrate</name>
    </ligand>
</feature>
<dbReference type="InterPro" id="IPR016193">
    <property type="entry name" value="Cytidine_deaminase-like"/>
</dbReference>
<name>A0A840CG43_9BACT</name>
<dbReference type="GO" id="GO:0008703">
    <property type="term" value="F:5-amino-6-(5-phosphoribosylamino)uracil reductase activity"/>
    <property type="evidence" value="ECO:0007669"/>
    <property type="project" value="UniProtKB-EC"/>
</dbReference>
<dbReference type="FunFam" id="3.40.140.10:FF:000025">
    <property type="entry name" value="Riboflavin biosynthesis protein RibD"/>
    <property type="match status" value="1"/>
</dbReference>
<feature type="binding site" evidence="15">
    <location>
        <position position="212"/>
    </location>
    <ligand>
        <name>substrate</name>
    </ligand>
</feature>
<evidence type="ECO:0000313" key="18">
    <source>
        <dbReference type="EMBL" id="MBB4034957.1"/>
    </source>
</evidence>
<evidence type="ECO:0000256" key="7">
    <source>
        <dbReference type="ARBA" id="ARBA00022723"/>
    </source>
</evidence>
<evidence type="ECO:0000256" key="6">
    <source>
        <dbReference type="ARBA" id="ARBA00022619"/>
    </source>
</evidence>
<comment type="catalytic activity">
    <reaction evidence="13">
        <text>5-amino-6-(5-phospho-D-ribitylamino)uracil + NADP(+) = 5-amino-6-(5-phospho-D-ribosylamino)uracil + NADPH + H(+)</text>
        <dbReference type="Rhea" id="RHEA:17845"/>
        <dbReference type="ChEBI" id="CHEBI:15378"/>
        <dbReference type="ChEBI" id="CHEBI:57783"/>
        <dbReference type="ChEBI" id="CHEBI:58349"/>
        <dbReference type="ChEBI" id="CHEBI:58421"/>
        <dbReference type="ChEBI" id="CHEBI:58453"/>
        <dbReference type="EC" id="1.1.1.193"/>
    </reaction>
</comment>
<comment type="similarity">
    <text evidence="4 13">In the N-terminal section; belongs to the cytidine and deoxycytidylate deaminase family.</text>
</comment>
<dbReference type="InterPro" id="IPR016192">
    <property type="entry name" value="APOBEC/CMP_deaminase_Zn-bd"/>
</dbReference>
<comment type="catalytic activity">
    <reaction evidence="13">
        <text>2,5-diamino-6-hydroxy-4-(5-phosphoribosylamino)-pyrimidine + H2O + H(+) = 5-amino-6-(5-phospho-D-ribosylamino)uracil + NH4(+)</text>
        <dbReference type="Rhea" id="RHEA:21868"/>
        <dbReference type="ChEBI" id="CHEBI:15377"/>
        <dbReference type="ChEBI" id="CHEBI:15378"/>
        <dbReference type="ChEBI" id="CHEBI:28938"/>
        <dbReference type="ChEBI" id="CHEBI:58453"/>
        <dbReference type="ChEBI" id="CHEBI:58614"/>
        <dbReference type="EC" id="3.5.4.26"/>
    </reaction>
</comment>
<evidence type="ECO:0000256" key="10">
    <source>
        <dbReference type="ARBA" id="ARBA00022857"/>
    </source>
</evidence>
<feature type="binding site" evidence="16">
    <location>
        <position position="78"/>
    </location>
    <ligand>
        <name>Zn(2+)</name>
        <dbReference type="ChEBI" id="CHEBI:29105"/>
        <note>catalytic</note>
    </ligand>
</feature>
<dbReference type="PANTHER" id="PTHR38011:SF7">
    <property type="entry name" value="2,5-DIAMINO-6-RIBOSYLAMINO-4(3H)-PYRIMIDINONE 5'-PHOSPHATE REDUCTASE"/>
    <property type="match status" value="1"/>
</dbReference>
<dbReference type="InterPro" id="IPR002734">
    <property type="entry name" value="RibDG_C"/>
</dbReference>
<feature type="binding site" evidence="15">
    <location>
        <position position="157"/>
    </location>
    <ligand>
        <name>NADP(+)</name>
        <dbReference type="ChEBI" id="CHEBI:58349"/>
    </ligand>
</feature>
<feature type="binding site" evidence="15">
    <location>
        <position position="204"/>
    </location>
    <ligand>
        <name>NADP(+)</name>
        <dbReference type="ChEBI" id="CHEBI:58349"/>
    </ligand>
</feature>
<keyword evidence="8 13" id="KW-0378">Hydrolase</keyword>
<dbReference type="Proteomes" id="UP000555103">
    <property type="component" value="Unassembled WGS sequence"/>
</dbReference>
<evidence type="ECO:0000256" key="4">
    <source>
        <dbReference type="ARBA" id="ARBA00005259"/>
    </source>
</evidence>
<dbReference type="Pfam" id="PF01872">
    <property type="entry name" value="RibD_C"/>
    <property type="match status" value="1"/>
</dbReference>
<feature type="binding site" evidence="15">
    <location>
        <position position="290"/>
    </location>
    <ligand>
        <name>substrate</name>
    </ligand>
</feature>
<keyword evidence="12" id="KW-0511">Multifunctional enzyme</keyword>
<dbReference type="SUPFAM" id="SSF53597">
    <property type="entry name" value="Dihydrofolate reductase-like"/>
    <property type="match status" value="1"/>
</dbReference>
<evidence type="ECO:0000256" key="16">
    <source>
        <dbReference type="PIRSR" id="PIRSR006769-3"/>
    </source>
</evidence>
<dbReference type="InterPro" id="IPR024072">
    <property type="entry name" value="DHFR-like_dom_sf"/>
</dbReference>
<comment type="similarity">
    <text evidence="5 13">In the C-terminal section; belongs to the HTP reductase family.</text>
</comment>
<dbReference type="GO" id="GO:0008835">
    <property type="term" value="F:diaminohydroxyphosphoribosylaminopyrimidine deaminase activity"/>
    <property type="evidence" value="ECO:0007669"/>
    <property type="project" value="UniProtKB-EC"/>
</dbReference>
<comment type="function">
    <text evidence="1 13">Converts 2,5-diamino-6-(ribosylamino)-4(3h)-pyrimidinone 5'-phosphate into 5-amino-6-(ribosylamino)-2,4(1h,3h)-pyrimidinedione 5'-phosphate.</text>
</comment>
<dbReference type="PANTHER" id="PTHR38011">
    <property type="entry name" value="DIHYDROFOLATE REDUCTASE FAMILY PROTEIN (AFU_ORTHOLOGUE AFUA_8G06820)"/>
    <property type="match status" value="1"/>
</dbReference>
<keyword evidence="11 13" id="KW-0560">Oxidoreductase</keyword>
<reference evidence="18 19" key="1">
    <citation type="submission" date="2020-08" db="EMBL/GenBank/DDBJ databases">
        <title>Genomic Encyclopedia of Type Strains, Phase IV (KMG-IV): sequencing the most valuable type-strain genomes for metagenomic binning, comparative biology and taxonomic classification.</title>
        <authorList>
            <person name="Goeker M."/>
        </authorList>
    </citation>
    <scope>NUCLEOTIDE SEQUENCE [LARGE SCALE GENOMIC DNA]</scope>
    <source>
        <strain evidence="18 19">DSM 104969</strain>
    </source>
</reference>
<feature type="active site" description="Proton donor" evidence="14">
    <location>
        <position position="53"/>
    </location>
</feature>
<dbReference type="EC" id="3.5.4.26" evidence="13"/>
<dbReference type="InterPro" id="IPR050765">
    <property type="entry name" value="Riboflavin_Biosynth_HTPR"/>
</dbReference>
<dbReference type="SUPFAM" id="SSF53927">
    <property type="entry name" value="Cytidine deaminase-like"/>
    <property type="match status" value="1"/>
</dbReference>
<evidence type="ECO:0000256" key="14">
    <source>
        <dbReference type="PIRSR" id="PIRSR006769-1"/>
    </source>
</evidence>
<keyword evidence="6 13" id="KW-0686">Riboflavin biosynthesis</keyword>
<sequence>MDVDNKYMYRCLQLALNGSGYVAPNPMVGAVIVHQDKIIGEGYHRRYGKAHAEVNAISSVKDKSILKDSTIYVSLEPCSHYGKTPPCAQLIIDQQIPRVVVACLDPYPSVSGRGIKMLQDAGIEVVMGVLEEEARFLNKEFFTAQIQNRPYVYLKWAQTRDGFIDKKRIEGEVPSPTPISNDFMQMLVHKKRAEVSAIMVGTNTAVNDNPSLTTRFWYGKNPIRVVLDRQGRIPSDYKLFDGNVETIVFTEKDRESLENITFIKLCFDDNLFQSVFSELKKRKINSVLVEGGKEVLQSLIDKELWDEAYIERSDQIFRAGVEAPVIDGHLIDEYDWRTSRQRHLAFRDNYKIL</sequence>
<dbReference type="InterPro" id="IPR002125">
    <property type="entry name" value="CMP_dCMP_dom"/>
</dbReference>
<dbReference type="EMBL" id="JACIEP010000002">
    <property type="protein sequence ID" value="MBB4034957.1"/>
    <property type="molecule type" value="Genomic_DNA"/>
</dbReference>
<gene>
    <name evidence="18" type="ORF">GGR21_000844</name>
</gene>
<evidence type="ECO:0000256" key="5">
    <source>
        <dbReference type="ARBA" id="ARBA00007417"/>
    </source>
</evidence>
<dbReference type="PROSITE" id="PS51747">
    <property type="entry name" value="CYT_DCMP_DEAMINASES_2"/>
    <property type="match status" value="1"/>
</dbReference>
<protein>
    <recommendedName>
        <fullName evidence="13">Riboflavin biosynthesis protein RibD</fullName>
    </recommendedName>
    <domain>
        <recommendedName>
            <fullName evidence="13">Diaminohydroxyphosphoribosylaminopyrimidine deaminase</fullName>
            <shortName evidence="13">DRAP deaminase</shortName>
            <ecNumber evidence="13">3.5.4.26</ecNumber>
        </recommendedName>
        <alternativeName>
            <fullName evidence="13">Riboflavin-specific deaminase</fullName>
        </alternativeName>
    </domain>
    <domain>
        <recommendedName>
            <fullName evidence="13">5-amino-6-(5-phosphoribosylamino)uracil reductase</fullName>
            <ecNumber evidence="13">1.1.1.193</ecNumber>
        </recommendedName>
        <alternativeName>
            <fullName evidence="13">HTP reductase</fullName>
        </alternativeName>
    </domain>
</protein>
<feature type="binding site" evidence="15">
    <location>
        <position position="215"/>
    </location>
    <ligand>
        <name>substrate</name>
    </ligand>
</feature>
<comment type="caution">
    <text evidence="18">The sequence shown here is derived from an EMBL/GenBank/DDBJ whole genome shotgun (WGS) entry which is preliminary data.</text>
</comment>
<feature type="binding site" evidence="16">
    <location>
        <position position="51"/>
    </location>
    <ligand>
        <name>Zn(2+)</name>
        <dbReference type="ChEBI" id="CHEBI:29105"/>
        <note>catalytic</note>
    </ligand>
</feature>
<accession>A0A840CG43</accession>
<evidence type="ECO:0000256" key="2">
    <source>
        <dbReference type="ARBA" id="ARBA00004882"/>
    </source>
</evidence>
<evidence type="ECO:0000256" key="13">
    <source>
        <dbReference type="PIRNR" id="PIRNR006769"/>
    </source>
</evidence>
<dbReference type="Pfam" id="PF00383">
    <property type="entry name" value="dCMP_cyt_deam_1"/>
    <property type="match status" value="1"/>
</dbReference>
<keyword evidence="7 13" id="KW-0479">Metal-binding</keyword>
<evidence type="ECO:0000259" key="17">
    <source>
        <dbReference type="PROSITE" id="PS51747"/>
    </source>
</evidence>
<evidence type="ECO:0000256" key="1">
    <source>
        <dbReference type="ARBA" id="ARBA00002151"/>
    </source>
</evidence>
<dbReference type="InterPro" id="IPR004794">
    <property type="entry name" value="Eubact_RibD"/>
</dbReference>
<dbReference type="Gene3D" id="3.40.430.10">
    <property type="entry name" value="Dihydrofolate Reductase, subunit A"/>
    <property type="match status" value="1"/>
</dbReference>
<proteinExistence type="inferred from homology"/>